<evidence type="ECO:0000256" key="1">
    <source>
        <dbReference type="SAM" id="SignalP"/>
    </source>
</evidence>
<dbReference type="RefSeq" id="WP_379915410.1">
    <property type="nucleotide sequence ID" value="NZ_JBHUDD010000055.1"/>
</dbReference>
<protein>
    <submittedName>
        <fullName evidence="3">EF-hand domain-containing protein</fullName>
    </submittedName>
</protein>
<keyword evidence="1" id="KW-0732">Signal</keyword>
<keyword evidence="4" id="KW-1185">Reference proteome</keyword>
<comment type="caution">
    <text evidence="3">The sequence shown here is derived from an EMBL/GenBank/DDBJ whole genome shotgun (WGS) entry which is preliminary data.</text>
</comment>
<dbReference type="Pfam" id="PF13202">
    <property type="entry name" value="EF-hand_5"/>
    <property type="match status" value="2"/>
</dbReference>
<evidence type="ECO:0000259" key="2">
    <source>
        <dbReference type="PROSITE" id="PS50222"/>
    </source>
</evidence>
<evidence type="ECO:0000313" key="4">
    <source>
        <dbReference type="Proteomes" id="UP001597186"/>
    </source>
</evidence>
<sequence length="110" mass="12130">MLIDLKKLAGLSAVVTALAAGPAVAQGLTGWDLDKDGALNQDEFTQTWASTFEESGTPFSALDADNDGMITESEYNAGVFNYYDRNRDGAMDEQEFEQFSRDREGGYWEN</sequence>
<evidence type="ECO:0000313" key="3">
    <source>
        <dbReference type="EMBL" id="MFD1509841.1"/>
    </source>
</evidence>
<dbReference type="Pfam" id="PF13833">
    <property type="entry name" value="EF-hand_8"/>
    <property type="match status" value="1"/>
</dbReference>
<reference evidence="4" key="1">
    <citation type="journal article" date="2019" name="Int. J. Syst. Evol. Microbiol.">
        <title>The Global Catalogue of Microorganisms (GCM) 10K type strain sequencing project: providing services to taxonomists for standard genome sequencing and annotation.</title>
        <authorList>
            <consortium name="The Broad Institute Genomics Platform"/>
            <consortium name="The Broad Institute Genome Sequencing Center for Infectious Disease"/>
            <person name="Wu L."/>
            <person name="Ma J."/>
        </authorList>
    </citation>
    <scope>NUCLEOTIDE SEQUENCE [LARGE SCALE GENOMIC DNA]</scope>
    <source>
        <strain evidence="4">CGMCC 1.12477</strain>
    </source>
</reference>
<name>A0ABW4EH25_9RHOB</name>
<feature type="domain" description="EF-hand" evidence="2">
    <location>
        <begin position="71"/>
        <end position="106"/>
    </location>
</feature>
<dbReference type="EMBL" id="JBHUDD010000055">
    <property type="protein sequence ID" value="MFD1509841.1"/>
    <property type="molecule type" value="Genomic_DNA"/>
</dbReference>
<dbReference type="PROSITE" id="PS50222">
    <property type="entry name" value="EF_HAND_2"/>
    <property type="match status" value="1"/>
</dbReference>
<feature type="signal peptide" evidence="1">
    <location>
        <begin position="1"/>
        <end position="25"/>
    </location>
</feature>
<dbReference type="SUPFAM" id="SSF47473">
    <property type="entry name" value="EF-hand"/>
    <property type="match status" value="1"/>
</dbReference>
<dbReference type="PROSITE" id="PS00018">
    <property type="entry name" value="EF_HAND_1"/>
    <property type="match status" value="2"/>
</dbReference>
<dbReference type="InterPro" id="IPR011992">
    <property type="entry name" value="EF-hand-dom_pair"/>
</dbReference>
<dbReference type="Gene3D" id="1.10.238.10">
    <property type="entry name" value="EF-hand"/>
    <property type="match status" value="1"/>
</dbReference>
<dbReference type="Proteomes" id="UP001597186">
    <property type="component" value="Unassembled WGS sequence"/>
</dbReference>
<feature type="chain" id="PRO_5047541408" evidence="1">
    <location>
        <begin position="26"/>
        <end position="110"/>
    </location>
</feature>
<gene>
    <name evidence="3" type="ORF">ACFTOW_10540</name>
</gene>
<dbReference type="InterPro" id="IPR002048">
    <property type="entry name" value="EF_hand_dom"/>
</dbReference>
<accession>A0ABW4EH25</accession>
<dbReference type="InterPro" id="IPR018247">
    <property type="entry name" value="EF_Hand_1_Ca_BS"/>
</dbReference>
<proteinExistence type="predicted"/>
<organism evidence="3 4">
    <name type="scientific">Lacimonas salitolerans</name>
    <dbReference type="NCBI Taxonomy" id="1323750"/>
    <lineage>
        <taxon>Bacteria</taxon>
        <taxon>Pseudomonadati</taxon>
        <taxon>Pseudomonadota</taxon>
        <taxon>Alphaproteobacteria</taxon>
        <taxon>Rhodobacterales</taxon>
        <taxon>Paracoccaceae</taxon>
        <taxon>Lacimonas</taxon>
    </lineage>
</organism>